<accession>A0A8J8NKN8</accession>
<evidence type="ECO:0008006" key="5">
    <source>
        <dbReference type="Google" id="ProtNLM"/>
    </source>
</evidence>
<dbReference type="PANTHER" id="PTHR38420">
    <property type="entry name" value="AP-4-A PHOSPHORYLASE II"/>
    <property type="match status" value="1"/>
</dbReference>
<feature type="domain" description="Ap4A phosphorylase 1/2 N-terminal" evidence="2">
    <location>
        <begin position="46"/>
        <end position="184"/>
    </location>
</feature>
<evidence type="ECO:0000259" key="1">
    <source>
        <dbReference type="Pfam" id="PF09830"/>
    </source>
</evidence>
<dbReference type="EMBL" id="RRYP01012648">
    <property type="protein sequence ID" value="TNV76973.1"/>
    <property type="molecule type" value="Genomic_DNA"/>
</dbReference>
<dbReference type="InterPro" id="IPR045759">
    <property type="entry name" value="Ap4A_phos1/2_N"/>
</dbReference>
<dbReference type="Proteomes" id="UP000785679">
    <property type="component" value="Unassembled WGS sequence"/>
</dbReference>
<organism evidence="3 4">
    <name type="scientific">Halteria grandinella</name>
    <dbReference type="NCBI Taxonomy" id="5974"/>
    <lineage>
        <taxon>Eukaryota</taxon>
        <taxon>Sar</taxon>
        <taxon>Alveolata</taxon>
        <taxon>Ciliophora</taxon>
        <taxon>Intramacronucleata</taxon>
        <taxon>Spirotrichea</taxon>
        <taxon>Stichotrichia</taxon>
        <taxon>Sporadotrichida</taxon>
        <taxon>Halteriidae</taxon>
        <taxon>Halteria</taxon>
    </lineage>
</organism>
<dbReference type="AlphaFoldDB" id="A0A8J8NKN8"/>
<name>A0A8J8NKN8_HALGN</name>
<dbReference type="SUPFAM" id="SSF54197">
    <property type="entry name" value="HIT-like"/>
    <property type="match status" value="1"/>
</dbReference>
<protein>
    <recommendedName>
        <fullName evidence="5">ATP adenylyltransferase</fullName>
    </recommendedName>
</protein>
<dbReference type="PANTHER" id="PTHR38420:SF1">
    <property type="entry name" value="PUTATIVE (AFU_ORTHOLOGUE AFUA_5G14690)-RELATED"/>
    <property type="match status" value="1"/>
</dbReference>
<dbReference type="InterPro" id="IPR009163">
    <property type="entry name" value="Ap4A_phos1/2"/>
</dbReference>
<feature type="domain" description="ATP adenylyltransferase C-terminal" evidence="1">
    <location>
        <begin position="229"/>
        <end position="331"/>
    </location>
</feature>
<evidence type="ECO:0000313" key="3">
    <source>
        <dbReference type="EMBL" id="TNV76973.1"/>
    </source>
</evidence>
<dbReference type="Pfam" id="PF19327">
    <property type="entry name" value="Ap4A_phos_N"/>
    <property type="match status" value="1"/>
</dbReference>
<comment type="caution">
    <text evidence="3">The sequence shown here is derived from an EMBL/GenBank/DDBJ whole genome shotgun (WGS) entry which is preliminary data.</text>
</comment>
<keyword evidence="4" id="KW-1185">Reference proteome</keyword>
<dbReference type="InterPro" id="IPR036265">
    <property type="entry name" value="HIT-like_sf"/>
</dbReference>
<evidence type="ECO:0000313" key="4">
    <source>
        <dbReference type="Proteomes" id="UP000785679"/>
    </source>
</evidence>
<proteinExistence type="predicted"/>
<dbReference type="GO" id="GO:0003877">
    <property type="term" value="F:ATP:ADP adenylyltransferase activity"/>
    <property type="evidence" value="ECO:0007669"/>
    <property type="project" value="InterPro"/>
</dbReference>
<dbReference type="OrthoDB" id="311648at2759"/>
<dbReference type="Gene3D" id="3.30.428.70">
    <property type="match status" value="1"/>
</dbReference>
<evidence type="ECO:0000259" key="2">
    <source>
        <dbReference type="Pfam" id="PF19327"/>
    </source>
</evidence>
<dbReference type="InterPro" id="IPR019200">
    <property type="entry name" value="ATP_adenylylTrfase_C"/>
</dbReference>
<reference evidence="3" key="1">
    <citation type="submission" date="2019-06" db="EMBL/GenBank/DDBJ databases">
        <authorList>
            <person name="Zheng W."/>
        </authorList>
    </citation>
    <scope>NUCLEOTIDE SEQUENCE</scope>
    <source>
        <strain evidence="3">QDHG01</strain>
    </source>
</reference>
<dbReference type="InterPro" id="IPR043171">
    <property type="entry name" value="Ap4A_phos1/2-like"/>
</dbReference>
<gene>
    <name evidence="3" type="ORF">FGO68_gene6610</name>
</gene>
<sequence length="335" mass="37907">MVSKQSLSFLSSQQAFKDFLSSLKSLVKDRFISNPAIVYIKSSDHQLTCEKSGIEFNVKILESLGAKPSATKETFSTGEKKDNPFLPPFEEGQFITDLLSEHRMIFNKYCVCDEHVLVITKEFESQLVPLCVEDFKNALMVCKALEAMLFFNCGYNSGASIPHKHMQVIPYKGFQGYCLPIEEAAKRHYQTLPTRAASFELPAFSNIKHQFLSLKEAGISFFTEEIEMENPEELLTSQATILQQAYTKTLEDLGYSGKSESRHDDYNLILMREFLLIVMRRQEGVKHSDDPKKNIMVNSLGYAGTIAVKNVESLEYLRELGPITVLEAIAKPKVI</sequence>
<dbReference type="GO" id="GO:0009117">
    <property type="term" value="P:nucleotide metabolic process"/>
    <property type="evidence" value="ECO:0007669"/>
    <property type="project" value="InterPro"/>
</dbReference>
<dbReference type="Pfam" id="PF09830">
    <property type="entry name" value="ATP_transf"/>
    <property type="match status" value="1"/>
</dbReference>
<dbReference type="GO" id="GO:0005524">
    <property type="term" value="F:ATP binding"/>
    <property type="evidence" value="ECO:0007669"/>
    <property type="project" value="InterPro"/>
</dbReference>